<sequence length="104" mass="11712">MTIATTLQQQKSETASEQQPTRPACTIEGGLIRRLIIAAYFIGLTIPTLFVLIFPDPRVFLVYSVYLFFYVLSLVPSSLTYLSSIDSSLVFDRSASGRLRLRFI</sequence>
<feature type="transmembrane region" description="Helical" evidence="2">
    <location>
        <begin position="35"/>
        <end position="54"/>
    </location>
</feature>
<evidence type="ECO:0000256" key="2">
    <source>
        <dbReference type="SAM" id="Phobius"/>
    </source>
</evidence>
<name>A0AAV5W8K0_9BILA</name>
<dbReference type="EMBL" id="BTSY01000005">
    <property type="protein sequence ID" value="GMT26758.1"/>
    <property type="molecule type" value="Genomic_DNA"/>
</dbReference>
<dbReference type="AlphaFoldDB" id="A0AAV5W8K0"/>
<proteinExistence type="predicted"/>
<organism evidence="3 4">
    <name type="scientific">Pristionchus fissidentatus</name>
    <dbReference type="NCBI Taxonomy" id="1538716"/>
    <lineage>
        <taxon>Eukaryota</taxon>
        <taxon>Metazoa</taxon>
        <taxon>Ecdysozoa</taxon>
        <taxon>Nematoda</taxon>
        <taxon>Chromadorea</taxon>
        <taxon>Rhabditida</taxon>
        <taxon>Rhabditina</taxon>
        <taxon>Diplogasteromorpha</taxon>
        <taxon>Diplogasteroidea</taxon>
        <taxon>Neodiplogasteridae</taxon>
        <taxon>Pristionchus</taxon>
    </lineage>
</organism>
<keyword evidence="4" id="KW-1185">Reference proteome</keyword>
<gene>
    <name evidence="3" type="ORF">PFISCL1PPCAC_18055</name>
</gene>
<evidence type="ECO:0000313" key="3">
    <source>
        <dbReference type="EMBL" id="GMT26758.1"/>
    </source>
</evidence>
<accession>A0AAV5W8K0</accession>
<reference evidence="3" key="1">
    <citation type="submission" date="2023-10" db="EMBL/GenBank/DDBJ databases">
        <title>Genome assembly of Pristionchus species.</title>
        <authorList>
            <person name="Yoshida K."/>
            <person name="Sommer R.J."/>
        </authorList>
    </citation>
    <scope>NUCLEOTIDE SEQUENCE</scope>
    <source>
        <strain evidence="3">RS5133</strain>
    </source>
</reference>
<feature type="compositionally biased region" description="Polar residues" evidence="1">
    <location>
        <begin position="1"/>
        <end position="21"/>
    </location>
</feature>
<evidence type="ECO:0000313" key="4">
    <source>
        <dbReference type="Proteomes" id="UP001432322"/>
    </source>
</evidence>
<keyword evidence="2" id="KW-0812">Transmembrane</keyword>
<feature type="non-terminal residue" evidence="3">
    <location>
        <position position="104"/>
    </location>
</feature>
<feature type="region of interest" description="Disordered" evidence="1">
    <location>
        <begin position="1"/>
        <end position="22"/>
    </location>
</feature>
<protein>
    <recommendedName>
        <fullName evidence="5">G protein-coupled receptor</fullName>
    </recommendedName>
</protein>
<evidence type="ECO:0008006" key="5">
    <source>
        <dbReference type="Google" id="ProtNLM"/>
    </source>
</evidence>
<evidence type="ECO:0000256" key="1">
    <source>
        <dbReference type="SAM" id="MobiDB-lite"/>
    </source>
</evidence>
<dbReference type="Proteomes" id="UP001432322">
    <property type="component" value="Unassembled WGS sequence"/>
</dbReference>
<keyword evidence="2" id="KW-1133">Transmembrane helix</keyword>
<comment type="caution">
    <text evidence="3">The sequence shown here is derived from an EMBL/GenBank/DDBJ whole genome shotgun (WGS) entry which is preliminary data.</text>
</comment>
<keyword evidence="2" id="KW-0472">Membrane</keyword>
<feature type="transmembrane region" description="Helical" evidence="2">
    <location>
        <begin position="60"/>
        <end position="82"/>
    </location>
</feature>